<sequence length="155" mass="16909">MPSQQHAVRPRDREAGGRRSMLPLEPAAEAAVTRAGAPLFPAGAALDICAAGCRCSISTPRRPRSPFAAPAEGARRPLQRAASGSSCDLCEEAERGTVRTCPAERCLPLLLNDLRRFCASSSRRMSARRCMCRLNVALLRQDKGRRGARRWKAPR</sequence>
<dbReference type="RefSeq" id="XP_025594949.1">
    <property type="nucleotide sequence ID" value="XM_025739303.1"/>
</dbReference>
<feature type="region of interest" description="Disordered" evidence="1">
    <location>
        <begin position="1"/>
        <end position="20"/>
    </location>
</feature>
<evidence type="ECO:0000313" key="2">
    <source>
        <dbReference type="EMBL" id="PWN94670.1"/>
    </source>
</evidence>
<dbReference type="GeneID" id="37266849"/>
<organism evidence="2 3">
    <name type="scientific">Tilletiopsis washingtonensis</name>
    <dbReference type="NCBI Taxonomy" id="58919"/>
    <lineage>
        <taxon>Eukaryota</taxon>
        <taxon>Fungi</taxon>
        <taxon>Dikarya</taxon>
        <taxon>Basidiomycota</taxon>
        <taxon>Ustilaginomycotina</taxon>
        <taxon>Exobasidiomycetes</taxon>
        <taxon>Entylomatales</taxon>
        <taxon>Entylomatales incertae sedis</taxon>
        <taxon>Tilletiopsis</taxon>
    </lineage>
</organism>
<protein>
    <submittedName>
        <fullName evidence="2">Uncharacterized protein</fullName>
    </submittedName>
</protein>
<dbReference type="Proteomes" id="UP000245946">
    <property type="component" value="Unassembled WGS sequence"/>
</dbReference>
<gene>
    <name evidence="2" type="ORF">FA09DRAFT_172377</name>
</gene>
<dbReference type="EMBL" id="KZ819310">
    <property type="protein sequence ID" value="PWN94670.1"/>
    <property type="molecule type" value="Genomic_DNA"/>
</dbReference>
<evidence type="ECO:0000313" key="3">
    <source>
        <dbReference type="Proteomes" id="UP000245946"/>
    </source>
</evidence>
<accession>A0A316YYY2</accession>
<name>A0A316YYY2_9BASI</name>
<keyword evidence="3" id="KW-1185">Reference proteome</keyword>
<evidence type="ECO:0000256" key="1">
    <source>
        <dbReference type="SAM" id="MobiDB-lite"/>
    </source>
</evidence>
<reference evidence="2 3" key="1">
    <citation type="journal article" date="2018" name="Mol. Biol. Evol.">
        <title>Broad Genomic Sampling Reveals a Smut Pathogenic Ancestry of the Fungal Clade Ustilaginomycotina.</title>
        <authorList>
            <person name="Kijpornyongpan T."/>
            <person name="Mondo S.J."/>
            <person name="Barry K."/>
            <person name="Sandor L."/>
            <person name="Lee J."/>
            <person name="Lipzen A."/>
            <person name="Pangilinan J."/>
            <person name="LaButti K."/>
            <person name="Hainaut M."/>
            <person name="Henrissat B."/>
            <person name="Grigoriev I.V."/>
            <person name="Spatafora J.W."/>
            <person name="Aime M.C."/>
        </authorList>
    </citation>
    <scope>NUCLEOTIDE SEQUENCE [LARGE SCALE GENOMIC DNA]</scope>
    <source>
        <strain evidence="2 3">MCA 4186</strain>
    </source>
</reference>
<proteinExistence type="predicted"/>
<dbReference type="AlphaFoldDB" id="A0A316YYY2"/>